<dbReference type="EMBL" id="CAJMWW010000314">
    <property type="protein sequence ID" value="CAE6465951.1"/>
    <property type="molecule type" value="Genomic_DNA"/>
</dbReference>
<reference evidence="2" key="1">
    <citation type="submission" date="2021-01" db="EMBL/GenBank/DDBJ databases">
        <authorList>
            <person name="Kaushik A."/>
        </authorList>
    </citation>
    <scope>NUCLEOTIDE SEQUENCE</scope>
    <source>
        <strain evidence="2">AG3-T5</strain>
    </source>
</reference>
<gene>
    <name evidence="2" type="ORF">RDB_LOCUS164699</name>
</gene>
<evidence type="ECO:0000313" key="2">
    <source>
        <dbReference type="EMBL" id="CAE6465951.1"/>
    </source>
</evidence>
<dbReference type="Proteomes" id="UP000663841">
    <property type="component" value="Unassembled WGS sequence"/>
</dbReference>
<organism evidence="2 3">
    <name type="scientific">Rhizoctonia solani</name>
    <dbReference type="NCBI Taxonomy" id="456999"/>
    <lineage>
        <taxon>Eukaryota</taxon>
        <taxon>Fungi</taxon>
        <taxon>Dikarya</taxon>
        <taxon>Basidiomycota</taxon>
        <taxon>Agaricomycotina</taxon>
        <taxon>Agaricomycetes</taxon>
        <taxon>Cantharellales</taxon>
        <taxon>Ceratobasidiaceae</taxon>
        <taxon>Rhizoctonia</taxon>
    </lineage>
</organism>
<feature type="chain" id="PRO_5034346334" description="Cyanovirin-N domain-containing protein" evidence="1">
    <location>
        <begin position="18"/>
        <end position="110"/>
    </location>
</feature>
<protein>
    <recommendedName>
        <fullName evidence="4">Cyanovirin-N domain-containing protein</fullName>
    </recommendedName>
</protein>
<feature type="signal peptide" evidence="1">
    <location>
        <begin position="1"/>
        <end position="17"/>
    </location>
</feature>
<evidence type="ECO:0000256" key="1">
    <source>
        <dbReference type="SAM" id="SignalP"/>
    </source>
</evidence>
<sequence>MRFTSFVILSIIATALGAPSAKRQEQLNGNVLFCTGKGFTGVCGRTPPTSSNNCKSLDGPFDKNITSFRIEPKGSFVCLLWSNPNCQGSNLGGWIENPGTFDGGLLSIKY</sequence>
<evidence type="ECO:0000313" key="3">
    <source>
        <dbReference type="Proteomes" id="UP000663841"/>
    </source>
</evidence>
<comment type="caution">
    <text evidence="2">The sequence shown here is derived from an EMBL/GenBank/DDBJ whole genome shotgun (WGS) entry which is preliminary data.</text>
</comment>
<name>A0A8H3GPT1_9AGAM</name>
<accession>A0A8H3GPT1</accession>
<proteinExistence type="predicted"/>
<dbReference type="AlphaFoldDB" id="A0A8H3GPT1"/>
<keyword evidence="1" id="KW-0732">Signal</keyword>
<evidence type="ECO:0008006" key="4">
    <source>
        <dbReference type="Google" id="ProtNLM"/>
    </source>
</evidence>